<feature type="compositionally biased region" description="Basic and acidic residues" evidence="1">
    <location>
        <begin position="112"/>
        <end position="125"/>
    </location>
</feature>
<feature type="region of interest" description="Disordered" evidence="1">
    <location>
        <begin position="251"/>
        <end position="330"/>
    </location>
</feature>
<dbReference type="HOGENOM" id="CLU_842447_0_0_1"/>
<accession>M5C2N8</accession>
<evidence type="ECO:0000313" key="2">
    <source>
        <dbReference type="EMBL" id="CCO34233.1"/>
    </source>
</evidence>
<protein>
    <submittedName>
        <fullName evidence="2">Uncharacterized protein</fullName>
    </submittedName>
</protein>
<evidence type="ECO:0000313" key="3">
    <source>
        <dbReference type="Proteomes" id="UP000012065"/>
    </source>
</evidence>
<comment type="caution">
    <text evidence="2">The sequence shown here is derived from an EMBL/GenBank/DDBJ whole genome shotgun (WGS) entry which is preliminary data.</text>
</comment>
<feature type="region of interest" description="Disordered" evidence="1">
    <location>
        <begin position="207"/>
        <end position="235"/>
    </location>
</feature>
<gene>
    <name evidence="2" type="ORF">BN14_08327</name>
</gene>
<organism evidence="2 3">
    <name type="scientific">Thanatephorus cucumeris (strain AG1-IB / isolate 7/3/14)</name>
    <name type="common">Lettuce bottom rot fungus</name>
    <name type="synonym">Rhizoctonia solani</name>
    <dbReference type="NCBI Taxonomy" id="1108050"/>
    <lineage>
        <taxon>Eukaryota</taxon>
        <taxon>Fungi</taxon>
        <taxon>Dikarya</taxon>
        <taxon>Basidiomycota</taxon>
        <taxon>Agaricomycotina</taxon>
        <taxon>Agaricomycetes</taxon>
        <taxon>Cantharellales</taxon>
        <taxon>Ceratobasidiaceae</taxon>
        <taxon>Rhizoctonia</taxon>
        <taxon>Rhizoctonia solani AG-1</taxon>
    </lineage>
</organism>
<feature type="compositionally biased region" description="Low complexity" evidence="1">
    <location>
        <begin position="74"/>
        <end position="84"/>
    </location>
</feature>
<feature type="compositionally biased region" description="Basic and acidic residues" evidence="1">
    <location>
        <begin position="321"/>
        <end position="330"/>
    </location>
</feature>
<evidence type="ECO:0000256" key="1">
    <source>
        <dbReference type="SAM" id="MobiDB-lite"/>
    </source>
</evidence>
<reference evidence="2 3" key="1">
    <citation type="journal article" date="2013" name="J. Biotechnol.">
        <title>Establishment and interpretation of the genome sequence of the phytopathogenic fungus Rhizoctonia solani AG1-IB isolate 7/3/14.</title>
        <authorList>
            <person name="Wibberg D.W."/>
            <person name="Jelonek L.J."/>
            <person name="Rupp O.R."/>
            <person name="Hennig M.H."/>
            <person name="Eikmeyer F.E."/>
            <person name="Goesmann A.G."/>
            <person name="Hartmann A.H."/>
            <person name="Borriss R.B."/>
            <person name="Grosch R.G."/>
            <person name="Puehler A.P."/>
            <person name="Schlueter A.S."/>
        </authorList>
    </citation>
    <scope>NUCLEOTIDE SEQUENCE [LARGE SCALE GENOMIC DNA]</scope>
    <source>
        <strain evidence="3">AG1-IB / isolate 7/3/14</strain>
    </source>
</reference>
<dbReference type="Proteomes" id="UP000012065">
    <property type="component" value="Unassembled WGS sequence"/>
</dbReference>
<sequence>MPYNNPPGYQYRPPVAGQGARGGHGGFRGRGGRGRSFANPYRDIFNMQWIQQDTENTRAHTKLIRVRRENNTNRGARGQRCGRGQRLKPIDEFNDIPVTSSTGKQGRAPRSVSREISPESRDSSPERTPYPQSKRPCIRSKSRSRSSSPDEPKRHRDRGKGSTGDSGAVVPTTDGSRAELDRLRAKLLRKRSLRTAAERTIKSGITGRTAGFSSHRPTVIDTQLPAPNKRDLPGDEQVNAIGNLLSAMGRTEGDAVMHGPDGPSGPKPIPRKPEQTVKEAQRVEPDEQDGELDAEGEDEEISIDGGDGKVKGGVGLTTKDSGLKEKAKAA</sequence>
<feature type="region of interest" description="Disordered" evidence="1">
    <location>
        <begin position="64"/>
        <end position="178"/>
    </location>
</feature>
<name>M5C2N8_THACB</name>
<feature type="compositionally biased region" description="Basic and acidic residues" evidence="1">
    <location>
        <begin position="271"/>
        <end position="285"/>
    </location>
</feature>
<feature type="region of interest" description="Disordered" evidence="1">
    <location>
        <begin position="1"/>
        <end position="39"/>
    </location>
</feature>
<dbReference type="AlphaFoldDB" id="M5C2N8"/>
<proteinExistence type="predicted"/>
<dbReference type="EMBL" id="CAOJ01012782">
    <property type="protein sequence ID" value="CCO34233.1"/>
    <property type="molecule type" value="Genomic_DNA"/>
</dbReference>
<feature type="compositionally biased region" description="Gly residues" evidence="1">
    <location>
        <begin position="19"/>
        <end position="29"/>
    </location>
</feature>
<feature type="compositionally biased region" description="Acidic residues" evidence="1">
    <location>
        <begin position="286"/>
        <end position="302"/>
    </location>
</feature>